<feature type="non-terminal residue" evidence="1">
    <location>
        <position position="1"/>
    </location>
</feature>
<dbReference type="AlphaFoldDB" id="A0A9N9I7J5"/>
<evidence type="ECO:0000313" key="1">
    <source>
        <dbReference type="EMBL" id="CAG8722689.1"/>
    </source>
</evidence>
<sequence length="154" mass="17515">IKKDDCNKQIENTNNIVMVKRSNTKSTKTMCFNEDVCDAIDDLCDILSEWNALLLSEYNRDPDIKCIDNIKDLLKSKNNAVWDKIVEKAQKLGEVTAREISAMGIYKLTRNHGVHKGKTLPRNDALERLNIASADISQICKQGFKKCIEIINNM</sequence>
<dbReference type="EMBL" id="CAJVPQ010010490">
    <property type="protein sequence ID" value="CAG8722689.1"/>
    <property type="molecule type" value="Genomic_DNA"/>
</dbReference>
<name>A0A9N9I7J5_9GLOM</name>
<organism evidence="1 2">
    <name type="scientific">Funneliformis caledonium</name>
    <dbReference type="NCBI Taxonomy" id="1117310"/>
    <lineage>
        <taxon>Eukaryota</taxon>
        <taxon>Fungi</taxon>
        <taxon>Fungi incertae sedis</taxon>
        <taxon>Mucoromycota</taxon>
        <taxon>Glomeromycotina</taxon>
        <taxon>Glomeromycetes</taxon>
        <taxon>Glomerales</taxon>
        <taxon>Glomeraceae</taxon>
        <taxon>Funneliformis</taxon>
    </lineage>
</organism>
<reference evidence="1" key="1">
    <citation type="submission" date="2021-06" db="EMBL/GenBank/DDBJ databases">
        <authorList>
            <person name="Kallberg Y."/>
            <person name="Tangrot J."/>
            <person name="Rosling A."/>
        </authorList>
    </citation>
    <scope>NUCLEOTIDE SEQUENCE</scope>
    <source>
        <strain evidence="1">UK204</strain>
    </source>
</reference>
<accession>A0A9N9I7J5</accession>
<dbReference type="OrthoDB" id="2432530at2759"/>
<proteinExistence type="predicted"/>
<gene>
    <name evidence="1" type="ORF">FCALED_LOCUS14477</name>
</gene>
<dbReference type="Proteomes" id="UP000789570">
    <property type="component" value="Unassembled WGS sequence"/>
</dbReference>
<keyword evidence="2" id="KW-1185">Reference proteome</keyword>
<comment type="caution">
    <text evidence="1">The sequence shown here is derived from an EMBL/GenBank/DDBJ whole genome shotgun (WGS) entry which is preliminary data.</text>
</comment>
<protein>
    <submittedName>
        <fullName evidence="1">1694_t:CDS:1</fullName>
    </submittedName>
</protein>
<evidence type="ECO:0000313" key="2">
    <source>
        <dbReference type="Proteomes" id="UP000789570"/>
    </source>
</evidence>